<evidence type="ECO:0000313" key="4">
    <source>
        <dbReference type="EMBL" id="AMQ23299.1"/>
    </source>
</evidence>
<evidence type="ECO:0008006" key="5">
    <source>
        <dbReference type="Google" id="ProtNLM"/>
    </source>
</evidence>
<evidence type="ECO:0000256" key="1">
    <source>
        <dbReference type="ARBA" id="ARBA00004328"/>
    </source>
</evidence>
<dbReference type="SUPFAM" id="SSF47195">
    <property type="entry name" value="TMV-like viral coat proteins"/>
    <property type="match status" value="1"/>
</dbReference>
<evidence type="ECO:0000256" key="3">
    <source>
        <dbReference type="ARBA" id="ARBA00022844"/>
    </source>
</evidence>
<keyword evidence="2" id="KW-0167">Capsid protein</keyword>
<dbReference type="InterPro" id="IPR036417">
    <property type="entry name" value="TMV-like_coat_sf"/>
</dbReference>
<accession>A0A142D7P9</accession>
<dbReference type="EMBL" id="KU140663">
    <property type="protein sequence ID" value="AMQ23299.1"/>
    <property type="molecule type" value="Genomic_RNA"/>
</dbReference>
<organism evidence="4">
    <name type="scientific">Mangifera indica latent virus</name>
    <dbReference type="NCBI Taxonomy" id="1814004"/>
    <lineage>
        <taxon>Viruses</taxon>
        <taxon>Riboviria</taxon>
        <taxon>Orthornavirae</taxon>
        <taxon>Kitrinoviricota</taxon>
        <taxon>Alsuviricetes</taxon>
        <taxon>Hepelivirales</taxon>
        <taxon>Benyviridae</taxon>
        <taxon>Benyvirus</taxon>
    </lineage>
</organism>
<dbReference type="Pfam" id="PF00721">
    <property type="entry name" value="TMV_coat"/>
    <property type="match status" value="1"/>
</dbReference>
<keyword evidence="3" id="KW-0946">Virion</keyword>
<proteinExistence type="predicted"/>
<dbReference type="InterPro" id="IPR001337">
    <property type="entry name" value="TMV-like_coat"/>
</dbReference>
<sequence>MAPCYQHWNIEATTAARSKWFRHSDMLDIVRAISALDLSVTQSVTTAKAIVNGLQPIRWGVYDRFPAEETKTGPEVYINGSKSPFKGLIDQIQMVTDKAQSESATNYLRASPSFNDARSRTQDRDIGRFSLRNALGKLEDELLKIEHFKSRDDIERELGIIWVFDRASGLPALTIPTASEKK</sequence>
<name>A0A142D7P9_9VIRU</name>
<evidence type="ECO:0000256" key="2">
    <source>
        <dbReference type="ARBA" id="ARBA00022561"/>
    </source>
</evidence>
<reference evidence="4" key="1">
    <citation type="journal article" date="2016" name="Virus Genes">
        <title>Identification of a novel potential benyvirus in mango.</title>
        <authorList>
            <person name="Sela N."/>
            <person name="Luria N."/>
            <person name="Yaari M."/>
            <person name="Prusky D."/>
            <person name="Dombrovsky A."/>
        </authorList>
    </citation>
    <scope>NUCLEOTIDE SEQUENCE</scope>
</reference>
<dbReference type="Gene3D" id="1.20.120.70">
    <property type="entry name" value="Tobacco mosaic virus-like, coat protein"/>
    <property type="match status" value="1"/>
</dbReference>
<protein>
    <recommendedName>
        <fullName evidence="5">Capsid protein</fullName>
    </recommendedName>
</protein>
<dbReference type="GO" id="GO:0005198">
    <property type="term" value="F:structural molecule activity"/>
    <property type="evidence" value="ECO:0007669"/>
    <property type="project" value="InterPro"/>
</dbReference>
<comment type="subcellular location">
    <subcellularLocation>
        <location evidence="1">Virion</location>
    </subcellularLocation>
</comment>
<dbReference type="GO" id="GO:0019028">
    <property type="term" value="C:viral capsid"/>
    <property type="evidence" value="ECO:0007669"/>
    <property type="project" value="UniProtKB-KW"/>
</dbReference>